<dbReference type="InterPro" id="IPR010982">
    <property type="entry name" value="Lambda_DNA-bd_dom_sf"/>
</dbReference>
<dbReference type="SMART" id="SM00530">
    <property type="entry name" value="HTH_XRE"/>
    <property type="match status" value="1"/>
</dbReference>
<dbReference type="Pfam" id="PF01381">
    <property type="entry name" value="HTH_3"/>
    <property type="match status" value="1"/>
</dbReference>
<dbReference type="CDD" id="cd00093">
    <property type="entry name" value="HTH_XRE"/>
    <property type="match status" value="1"/>
</dbReference>
<evidence type="ECO:0000256" key="3">
    <source>
        <dbReference type="ARBA" id="ARBA00022989"/>
    </source>
</evidence>
<evidence type="ECO:0000256" key="2">
    <source>
        <dbReference type="ARBA" id="ARBA00022692"/>
    </source>
</evidence>
<dbReference type="Pfam" id="PF09685">
    <property type="entry name" value="MamF_MmsF"/>
    <property type="match status" value="1"/>
</dbReference>
<dbReference type="EMBL" id="JAVRBG010000002">
    <property type="protein sequence ID" value="MDT0293548.1"/>
    <property type="molecule type" value="Genomic_DNA"/>
</dbReference>
<dbReference type="PANTHER" id="PTHR46797">
    <property type="entry name" value="HTH-TYPE TRANSCRIPTIONAL REGULATOR"/>
    <property type="match status" value="1"/>
</dbReference>
<evidence type="ECO:0000256" key="7">
    <source>
        <dbReference type="SAM" id="Phobius"/>
    </source>
</evidence>
<protein>
    <submittedName>
        <fullName evidence="9">Helix-turn-helix transcriptional regulator</fullName>
    </submittedName>
</protein>
<keyword evidence="2 7" id="KW-0812">Transmembrane</keyword>
<keyword evidence="4" id="KW-0238">DNA-binding</keyword>
<accession>A0ABU2KFQ9</accession>
<feature type="transmembrane region" description="Helical" evidence="7">
    <location>
        <begin position="152"/>
        <end position="173"/>
    </location>
</feature>
<name>A0ABU2KFQ9_9FLAO</name>
<feature type="transmembrane region" description="Helical" evidence="7">
    <location>
        <begin position="124"/>
        <end position="146"/>
    </location>
</feature>
<dbReference type="InterPro" id="IPR001387">
    <property type="entry name" value="Cro/C1-type_HTH"/>
</dbReference>
<dbReference type="PANTHER" id="PTHR46797:SF1">
    <property type="entry name" value="METHYLPHOSPHONATE SYNTHASE"/>
    <property type="match status" value="1"/>
</dbReference>
<evidence type="ECO:0000259" key="8">
    <source>
        <dbReference type="PROSITE" id="PS50943"/>
    </source>
</evidence>
<evidence type="ECO:0000313" key="9">
    <source>
        <dbReference type="EMBL" id="MDT0293548.1"/>
    </source>
</evidence>
<keyword evidence="3 7" id="KW-1133">Transmembrane helix</keyword>
<feature type="transmembrane region" description="Helical" evidence="7">
    <location>
        <begin position="89"/>
        <end position="112"/>
    </location>
</feature>
<sequence>MSRLKKLREQKNITQEELSKKSGISARTIQRIETGKEPKGYTLRALAKALEIEENELLHKESEQQKPEILADKENPREVVLINYTYLKLINLSSIPFILIPPLNIIIPFILIRTMKQKNVLTKQLISVQILWTIVAPIVFILGIFLKLGNRFTLILLILIILSNVFIILRNAIEIDKRKRLYYRLNFNMI</sequence>
<dbReference type="InterPro" id="IPR050807">
    <property type="entry name" value="TransReg_Diox_bact_type"/>
</dbReference>
<evidence type="ECO:0000256" key="1">
    <source>
        <dbReference type="ARBA" id="ARBA00004141"/>
    </source>
</evidence>
<dbReference type="Gene3D" id="1.10.260.40">
    <property type="entry name" value="lambda repressor-like DNA-binding domains"/>
    <property type="match status" value="1"/>
</dbReference>
<dbReference type="RefSeq" id="WP_311400524.1">
    <property type="nucleotide sequence ID" value="NZ_JAVRBG010000002.1"/>
</dbReference>
<evidence type="ECO:0000256" key="4">
    <source>
        <dbReference type="ARBA" id="ARBA00023125"/>
    </source>
</evidence>
<feature type="region of interest" description="Disordered" evidence="6">
    <location>
        <begin position="1"/>
        <end position="21"/>
    </location>
</feature>
<comment type="caution">
    <text evidence="9">The sequence shown here is derived from an EMBL/GenBank/DDBJ whole genome shotgun (WGS) entry which is preliminary data.</text>
</comment>
<dbReference type="PROSITE" id="PS50943">
    <property type="entry name" value="HTH_CROC1"/>
    <property type="match status" value="1"/>
</dbReference>
<dbReference type="InterPro" id="IPR019109">
    <property type="entry name" value="MamF_MmsF"/>
</dbReference>
<comment type="subcellular location">
    <subcellularLocation>
        <location evidence="1">Membrane</location>
        <topology evidence="1">Multi-pass membrane protein</topology>
    </subcellularLocation>
</comment>
<keyword evidence="5 7" id="KW-0472">Membrane</keyword>
<organism evidence="9 10">
    <name type="scientific">Mesonia ostreae</name>
    <dbReference type="NCBI Taxonomy" id="861110"/>
    <lineage>
        <taxon>Bacteria</taxon>
        <taxon>Pseudomonadati</taxon>
        <taxon>Bacteroidota</taxon>
        <taxon>Flavobacteriia</taxon>
        <taxon>Flavobacteriales</taxon>
        <taxon>Flavobacteriaceae</taxon>
        <taxon>Mesonia</taxon>
    </lineage>
</organism>
<keyword evidence="10" id="KW-1185">Reference proteome</keyword>
<proteinExistence type="predicted"/>
<reference evidence="10" key="1">
    <citation type="submission" date="2023-07" db="EMBL/GenBank/DDBJ databases">
        <title>Isolating and identifying novel microbial strains from the Mariana Trench.</title>
        <authorList>
            <person name="Fu H."/>
        </authorList>
    </citation>
    <scope>NUCLEOTIDE SEQUENCE [LARGE SCALE GENOMIC DNA]</scope>
    <source>
        <strain evidence="10">T-y2</strain>
    </source>
</reference>
<evidence type="ECO:0000256" key="5">
    <source>
        <dbReference type="ARBA" id="ARBA00023136"/>
    </source>
</evidence>
<feature type="domain" description="HTH cro/C1-type" evidence="8">
    <location>
        <begin position="4"/>
        <end position="57"/>
    </location>
</feature>
<dbReference type="Proteomes" id="UP001182991">
    <property type="component" value="Unassembled WGS sequence"/>
</dbReference>
<gene>
    <name evidence="9" type="ORF">RLT85_02760</name>
</gene>
<dbReference type="SUPFAM" id="SSF47413">
    <property type="entry name" value="lambda repressor-like DNA-binding domains"/>
    <property type="match status" value="1"/>
</dbReference>
<evidence type="ECO:0000256" key="6">
    <source>
        <dbReference type="SAM" id="MobiDB-lite"/>
    </source>
</evidence>
<evidence type="ECO:0000313" key="10">
    <source>
        <dbReference type="Proteomes" id="UP001182991"/>
    </source>
</evidence>